<protein>
    <submittedName>
        <fullName evidence="2">Uncharacterized protein</fullName>
    </submittedName>
</protein>
<feature type="transmembrane region" description="Helical" evidence="1">
    <location>
        <begin position="7"/>
        <end position="27"/>
    </location>
</feature>
<sequence>MGEDSGCLFNLLILALMVSLFYGITGYYLLLPILYLFGVVAVIVIVVGFFTGD</sequence>
<keyword evidence="1" id="KW-1133">Transmembrane helix</keyword>
<evidence type="ECO:0000256" key="1">
    <source>
        <dbReference type="SAM" id="Phobius"/>
    </source>
</evidence>
<keyword evidence="1" id="KW-0812">Transmembrane</keyword>
<dbReference type="RefSeq" id="WP_270453978.1">
    <property type="nucleotide sequence ID" value="NZ_JADPIE010000004.1"/>
</dbReference>
<name>A0A931ASF7_9FIRM</name>
<evidence type="ECO:0000313" key="3">
    <source>
        <dbReference type="Proteomes" id="UP000621436"/>
    </source>
</evidence>
<reference evidence="2" key="1">
    <citation type="submission" date="2020-11" db="EMBL/GenBank/DDBJ databases">
        <title>Halonatronomonas betainensis gen. nov., sp. nov. a novel haloalkaliphilic representative of the family Halanaerobiacae capable of betaine degradation.</title>
        <authorList>
            <person name="Boltyanskaya Y."/>
            <person name="Kevbrin V."/>
            <person name="Detkova E."/>
            <person name="Grouzdev D.S."/>
            <person name="Koziaeva V."/>
            <person name="Zhilina T."/>
        </authorList>
    </citation>
    <scope>NUCLEOTIDE SEQUENCE</scope>
    <source>
        <strain evidence="2">Z-7014</strain>
    </source>
</reference>
<gene>
    <name evidence="2" type="ORF">I0Q91_08155</name>
</gene>
<keyword evidence="3" id="KW-1185">Reference proteome</keyword>
<accession>A0A931ASF7</accession>
<evidence type="ECO:0000313" key="2">
    <source>
        <dbReference type="EMBL" id="MBF8437046.1"/>
    </source>
</evidence>
<dbReference type="AlphaFoldDB" id="A0A931ASF7"/>
<feature type="transmembrane region" description="Helical" evidence="1">
    <location>
        <begin position="33"/>
        <end position="52"/>
    </location>
</feature>
<dbReference type="EMBL" id="JADPIE010000004">
    <property type="protein sequence ID" value="MBF8437046.1"/>
    <property type="molecule type" value="Genomic_DNA"/>
</dbReference>
<keyword evidence="1" id="KW-0472">Membrane</keyword>
<comment type="caution">
    <text evidence="2">The sequence shown here is derived from an EMBL/GenBank/DDBJ whole genome shotgun (WGS) entry which is preliminary data.</text>
</comment>
<dbReference type="Proteomes" id="UP000621436">
    <property type="component" value="Unassembled WGS sequence"/>
</dbReference>
<proteinExistence type="predicted"/>
<organism evidence="2 3">
    <name type="scientific">Halonatronomonas betaini</name>
    <dbReference type="NCBI Taxonomy" id="2778430"/>
    <lineage>
        <taxon>Bacteria</taxon>
        <taxon>Bacillati</taxon>
        <taxon>Bacillota</taxon>
        <taxon>Clostridia</taxon>
        <taxon>Halanaerobiales</taxon>
        <taxon>Halarsenatibacteraceae</taxon>
        <taxon>Halonatronomonas</taxon>
    </lineage>
</organism>